<dbReference type="GO" id="GO:0016491">
    <property type="term" value="F:oxidoreductase activity"/>
    <property type="evidence" value="ECO:0007669"/>
    <property type="project" value="InterPro"/>
</dbReference>
<evidence type="ECO:0000313" key="2">
    <source>
        <dbReference type="Proteomes" id="UP000199504"/>
    </source>
</evidence>
<dbReference type="Pfam" id="PF04075">
    <property type="entry name" value="F420H2_quin_red"/>
    <property type="match status" value="1"/>
</dbReference>
<proteinExistence type="predicted"/>
<reference evidence="2" key="1">
    <citation type="submission" date="2016-06" db="EMBL/GenBank/DDBJ databases">
        <authorList>
            <person name="Varghese N."/>
            <person name="Submissions Spin"/>
        </authorList>
    </citation>
    <scope>NUCLEOTIDE SEQUENCE [LARGE SCALE GENOMIC DNA]</scope>
    <source>
        <strain evidence="2">DSM 44830</strain>
    </source>
</reference>
<dbReference type="EMBL" id="FMCX01000005">
    <property type="protein sequence ID" value="SCF28031.1"/>
    <property type="molecule type" value="Genomic_DNA"/>
</dbReference>
<dbReference type="AlphaFoldDB" id="A0A1C4Z627"/>
<protein>
    <submittedName>
        <fullName evidence="1">Deazaflavin-dependent oxidoreductase, nitroreductase family</fullName>
    </submittedName>
</protein>
<dbReference type="RefSeq" id="WP_091609769.1">
    <property type="nucleotide sequence ID" value="NZ_FMCX01000005.1"/>
</dbReference>
<organism evidence="1 2">
    <name type="scientific">Micromonospora mirobrigensis</name>
    <dbReference type="NCBI Taxonomy" id="262898"/>
    <lineage>
        <taxon>Bacteria</taxon>
        <taxon>Bacillati</taxon>
        <taxon>Actinomycetota</taxon>
        <taxon>Actinomycetes</taxon>
        <taxon>Micromonosporales</taxon>
        <taxon>Micromonosporaceae</taxon>
        <taxon>Micromonospora</taxon>
    </lineage>
</organism>
<dbReference type="Gene3D" id="2.30.110.10">
    <property type="entry name" value="Electron Transport, Fmn-binding Protein, Chain A"/>
    <property type="match status" value="1"/>
</dbReference>
<gene>
    <name evidence="1" type="ORF">GA0070564_10577</name>
</gene>
<dbReference type="InterPro" id="IPR012349">
    <property type="entry name" value="Split_barrel_FMN-bd"/>
</dbReference>
<dbReference type="OrthoDB" id="3292498at2"/>
<evidence type="ECO:0000313" key="1">
    <source>
        <dbReference type="EMBL" id="SCF28031.1"/>
    </source>
</evidence>
<dbReference type="STRING" id="262898.GA0070564_10577"/>
<dbReference type="SUPFAM" id="SSF50475">
    <property type="entry name" value="FMN-binding split barrel"/>
    <property type="match status" value="1"/>
</dbReference>
<keyword evidence="2" id="KW-1185">Reference proteome</keyword>
<dbReference type="InterPro" id="IPR004378">
    <property type="entry name" value="F420H2_quin_Rdtase"/>
</dbReference>
<name>A0A1C4Z627_9ACTN</name>
<sequence>MASSPRPAVQRIRPPKAPYRVVNRVMRWLLTDPARAGRVGRHLLLLHVTGRRTGRELVFPVAYRDNGDGRLLVLTNSPWRVNLRDRPDVAVTLLGRHRPARAELVEDPDRVATAYRTLIEAAGHRRAGRRMGIRINVPRTPTHDELAEASRRDGLALVYLDVAGGAR</sequence>
<dbReference type="InterPro" id="IPR016791">
    <property type="entry name" value="Polyketide_synth_GrhN/RubW_prd"/>
</dbReference>
<accession>A0A1C4Z627</accession>
<dbReference type="PIRSF" id="PIRSF021513">
    <property type="entry name" value="GrhN_RubW_prd"/>
    <property type="match status" value="1"/>
</dbReference>
<dbReference type="Proteomes" id="UP000199504">
    <property type="component" value="Unassembled WGS sequence"/>
</dbReference>